<accession>J4I9A1</accession>
<dbReference type="HOGENOM" id="CLU_1396350_0_0_1"/>
<dbReference type="RefSeq" id="XP_012180084.1">
    <property type="nucleotide sequence ID" value="XM_012324694.1"/>
</dbReference>
<dbReference type="Proteomes" id="UP000006352">
    <property type="component" value="Unassembled WGS sequence"/>
</dbReference>
<sequence length="195" mass="21249">MAYTSPLANPQTFIAKVNALSNEGITIDKGVARAKRDAADFASKYAANFQLVVELQASADKFSASWVSALQQTRNAASSVSAWLQRFVDVFLSMLDLVTQESDINDVIIEFNNFLAEAHPSSKYQLDNMPGVKTAFSEIEALVPGEIHHVIDALAKAKADDWSKIVEDLKKELAPVKVGTGNLRTALDSYATKLD</sequence>
<dbReference type="EMBL" id="HE797005">
    <property type="protein sequence ID" value="CCM00801.1"/>
    <property type="molecule type" value="Genomic_DNA"/>
</dbReference>
<dbReference type="AlphaFoldDB" id="J4I9A1"/>
<dbReference type="OrthoDB" id="2892526at2759"/>
<evidence type="ECO:0000313" key="2">
    <source>
        <dbReference type="Proteomes" id="UP000006352"/>
    </source>
</evidence>
<proteinExistence type="predicted"/>
<organism evidence="1 2">
    <name type="scientific">Fibroporia radiculosa</name>
    <dbReference type="NCBI Taxonomy" id="599839"/>
    <lineage>
        <taxon>Eukaryota</taxon>
        <taxon>Fungi</taxon>
        <taxon>Dikarya</taxon>
        <taxon>Basidiomycota</taxon>
        <taxon>Agaricomycotina</taxon>
        <taxon>Agaricomycetes</taxon>
        <taxon>Polyporales</taxon>
        <taxon>Fibroporiaceae</taxon>
        <taxon>Fibroporia</taxon>
    </lineage>
</organism>
<protein>
    <submittedName>
        <fullName evidence="1">Uncharacterized protein</fullName>
    </submittedName>
</protein>
<gene>
    <name evidence="1" type="ORF">FIBRA_02843</name>
</gene>
<name>J4I9A1_9APHY</name>
<keyword evidence="2" id="KW-1185">Reference proteome</keyword>
<evidence type="ECO:0000313" key="1">
    <source>
        <dbReference type="EMBL" id="CCM00801.1"/>
    </source>
</evidence>
<dbReference type="InParanoid" id="J4I9A1"/>
<dbReference type="GeneID" id="24095712"/>
<reference evidence="1 2" key="1">
    <citation type="journal article" date="2012" name="Appl. Environ. Microbiol.">
        <title>Short-read sequencing for genomic analysis of the brown rot fungus Fibroporia radiculosa.</title>
        <authorList>
            <person name="Tang J.D."/>
            <person name="Perkins A.D."/>
            <person name="Sonstegard T.S."/>
            <person name="Schroeder S.G."/>
            <person name="Burgess S.C."/>
            <person name="Diehl S.V."/>
        </authorList>
    </citation>
    <scope>NUCLEOTIDE SEQUENCE [LARGE SCALE GENOMIC DNA]</scope>
    <source>
        <strain evidence="1 2">TFFH 294</strain>
    </source>
</reference>